<feature type="domain" description="Serpin" evidence="5">
    <location>
        <begin position="1"/>
        <end position="313"/>
    </location>
</feature>
<dbReference type="SMART" id="SM00093">
    <property type="entry name" value="SERPIN"/>
    <property type="match status" value="1"/>
</dbReference>
<dbReference type="SUPFAM" id="SSF56574">
    <property type="entry name" value="Serpins"/>
    <property type="match status" value="1"/>
</dbReference>
<dbReference type="Gene3D" id="2.30.39.10">
    <property type="entry name" value="Alpha-1-antitrypsin, domain 1"/>
    <property type="match status" value="1"/>
</dbReference>
<evidence type="ECO:0000256" key="4">
    <source>
        <dbReference type="SAM" id="MobiDB-lite"/>
    </source>
</evidence>
<dbReference type="InterPro" id="IPR036186">
    <property type="entry name" value="Serpin_sf"/>
</dbReference>
<dbReference type="Pfam" id="PF07727">
    <property type="entry name" value="RVT_2"/>
    <property type="match status" value="1"/>
</dbReference>
<keyword evidence="3" id="KW-0175">Coiled coil</keyword>
<dbReference type="PANTHER" id="PTHR11461">
    <property type="entry name" value="SERINE PROTEASE INHIBITOR, SERPIN"/>
    <property type="match status" value="1"/>
</dbReference>
<feature type="region of interest" description="Disordered" evidence="4">
    <location>
        <begin position="807"/>
        <end position="846"/>
    </location>
</feature>
<dbReference type="InterPro" id="IPR023795">
    <property type="entry name" value="Serpin_CS"/>
</dbReference>
<gene>
    <name evidence="6" type="ORF">CTI12_AA385710</name>
</gene>
<dbReference type="InterPro" id="IPR000215">
    <property type="entry name" value="Serpin_fam"/>
</dbReference>
<dbReference type="SUPFAM" id="SSF56672">
    <property type="entry name" value="DNA/RNA polymerases"/>
    <property type="match status" value="1"/>
</dbReference>
<evidence type="ECO:0000313" key="7">
    <source>
        <dbReference type="Proteomes" id="UP000245207"/>
    </source>
</evidence>
<dbReference type="Pfam" id="PF00079">
    <property type="entry name" value="Serpin"/>
    <property type="match status" value="1"/>
</dbReference>
<keyword evidence="7" id="KW-1185">Reference proteome</keyword>
<reference evidence="6 7" key="1">
    <citation type="journal article" date="2018" name="Mol. Plant">
        <title>The genome of Artemisia annua provides insight into the evolution of Asteraceae family and artemisinin biosynthesis.</title>
        <authorList>
            <person name="Shen Q."/>
            <person name="Zhang L."/>
            <person name="Liao Z."/>
            <person name="Wang S."/>
            <person name="Yan T."/>
            <person name="Shi P."/>
            <person name="Liu M."/>
            <person name="Fu X."/>
            <person name="Pan Q."/>
            <person name="Wang Y."/>
            <person name="Lv Z."/>
            <person name="Lu X."/>
            <person name="Zhang F."/>
            <person name="Jiang W."/>
            <person name="Ma Y."/>
            <person name="Chen M."/>
            <person name="Hao X."/>
            <person name="Li L."/>
            <person name="Tang Y."/>
            <person name="Lv G."/>
            <person name="Zhou Y."/>
            <person name="Sun X."/>
            <person name="Brodelius P.E."/>
            <person name="Rose J.K.C."/>
            <person name="Tang K."/>
        </authorList>
    </citation>
    <scope>NUCLEOTIDE SEQUENCE [LARGE SCALE GENOMIC DNA]</scope>
    <source>
        <strain evidence="7">cv. Huhao1</strain>
        <tissue evidence="6">Leaf</tissue>
    </source>
</reference>
<dbReference type="InterPro" id="IPR023796">
    <property type="entry name" value="Serpin_dom"/>
</dbReference>
<dbReference type="PANTHER" id="PTHR11461:SF211">
    <property type="entry name" value="GH10112P-RELATED"/>
    <property type="match status" value="1"/>
</dbReference>
<accession>A0A2U1MFE7</accession>
<organism evidence="6 7">
    <name type="scientific">Artemisia annua</name>
    <name type="common">Sweet wormwood</name>
    <dbReference type="NCBI Taxonomy" id="35608"/>
    <lineage>
        <taxon>Eukaryota</taxon>
        <taxon>Viridiplantae</taxon>
        <taxon>Streptophyta</taxon>
        <taxon>Embryophyta</taxon>
        <taxon>Tracheophyta</taxon>
        <taxon>Spermatophyta</taxon>
        <taxon>Magnoliopsida</taxon>
        <taxon>eudicotyledons</taxon>
        <taxon>Gunneridae</taxon>
        <taxon>Pentapetalae</taxon>
        <taxon>asterids</taxon>
        <taxon>campanulids</taxon>
        <taxon>Asterales</taxon>
        <taxon>Asteraceae</taxon>
        <taxon>Asteroideae</taxon>
        <taxon>Anthemideae</taxon>
        <taxon>Artemisiinae</taxon>
        <taxon>Artemisia</taxon>
    </lineage>
</organism>
<dbReference type="InterPro" id="IPR043502">
    <property type="entry name" value="DNA/RNA_pol_sf"/>
</dbReference>
<protein>
    <submittedName>
        <fullName evidence="6">Serpin</fullName>
    </submittedName>
</protein>
<dbReference type="PROSITE" id="PS00284">
    <property type="entry name" value="SERPIN"/>
    <property type="match status" value="1"/>
</dbReference>
<dbReference type="InterPro" id="IPR042185">
    <property type="entry name" value="Serpin_sf_2"/>
</dbReference>
<dbReference type="OrthoDB" id="414945at2759"/>
<dbReference type="AlphaFoldDB" id="A0A2U1MFE7"/>
<evidence type="ECO:0000313" key="6">
    <source>
        <dbReference type="EMBL" id="PWA59979.1"/>
    </source>
</evidence>
<evidence type="ECO:0000256" key="1">
    <source>
        <dbReference type="ARBA" id="ARBA00009500"/>
    </source>
</evidence>
<sequence length="1160" mass="132423">MADGSPSGGPRLSSANGVWVEQTLHIKASFKHVLDNVYNATCKQVDFQKKSAEIVNEVNFWAENQTSGIIKNILSTNAVDSFTKLIFANAVYFKGVWKEKFDPVYTKYLDFNLIDGSKVKVPFMRSYEEQLVREYDGFKVLGLPYSQGEDRRRFTMYLYLPNEKDGLPYLIEKMGSESNFLDNHTPHHKREVGQLLIPKFKIPFEIKASNILKELGLVLPFTGGEGLTEIADPSVGETLRVSGIYHKSFVEVNEEGTEAAAVTVGVIESFCLERVVRVDFIADHPFLFVIKEDTSGAVLFMGQNDFFFNVTVPPPPIPPPPISTRTSTRTKKLPTKLNDYHHKLPKTTVNHISKHHFSNFINYNNIQHNPHHRHLINTINHTTEPHTYNQAAKDPKWVEAISKEIQALESNGTWEITLLPPDKQPIGCKWVFRIKYHAYGRVEKFKARIVAKGFTQKEGIDYKETFAPVVQMVYMTIPQGYAKSVPPNTVCKLKKSLYGLKQANRQWFTKLTDLLLTLGFVQSYADTSLFTLTSTRNFTVLLLYVDGIILAGNNQSVINTIKQQLNQAFRIKDLGPLHYYLGIEFLRNSDGIAMTQRKTLVGKLIYLTITRPDLSFAAQHLSQFSHDPRTTHMKALIRVLRYIKLSPGQGLYFPSNTEPTLQAYCDSDWAAFPTTRRSISGYVVFLGKCLISWVAKKQSVFSRSSTEAEYRSLADCTCEISWLKCLFKDLHITLPSPIQIKCDNASTIALRSNPVHHARTQNIELDCHFVRDKIKEGSILPTFIPSRLQAADVLTKGLCKIFGWKQNQNTPQNNSSNPPNRFQSNGSSSNRTFNNNPSNNYGSTNNLEGMMSKFMASQEARMAKFESEFNQQQTEMTNKIDNLLKAFNNQGVPSQNKDARNTISERKEEVKKVEESKEREVEEVDDGDDYFDRLSTKEERAYHKDLFDDTETPYFLGNPIIKTGNPSNISIPCNIGHLHVWKAYIDLKSPINIMTRAHYNLIMKKQMGFRTFPSTGWIGNFVGRVRGLHVYVGNFTYVIDFVIVEDIRPVVDACLTQAVFGKPFVEASNMNYDPSLGIVRFKDETNDVAYQMPYKIEQYRLLSNIDKEHKQAVYYRNDEDRRRGVDYVMSRIFGFYKECLQLGPEYKTKPEDDLETVTND</sequence>
<dbReference type="Gene3D" id="3.30.497.10">
    <property type="entry name" value="Antithrombin, subunit I, domain 2"/>
    <property type="match status" value="1"/>
</dbReference>
<dbReference type="InterPro" id="IPR013103">
    <property type="entry name" value="RVT_2"/>
</dbReference>
<dbReference type="CDD" id="cd02043">
    <property type="entry name" value="serpinP_plants"/>
    <property type="match status" value="1"/>
</dbReference>
<dbReference type="GO" id="GO:0004867">
    <property type="term" value="F:serine-type endopeptidase inhibitor activity"/>
    <property type="evidence" value="ECO:0007669"/>
    <property type="project" value="InterPro"/>
</dbReference>
<proteinExistence type="inferred from homology"/>
<comment type="similarity">
    <text evidence="1 2">Belongs to the serpin family.</text>
</comment>
<dbReference type="InterPro" id="IPR042178">
    <property type="entry name" value="Serpin_sf_1"/>
</dbReference>
<evidence type="ECO:0000259" key="5">
    <source>
        <dbReference type="SMART" id="SM00093"/>
    </source>
</evidence>
<dbReference type="Proteomes" id="UP000245207">
    <property type="component" value="Unassembled WGS sequence"/>
</dbReference>
<dbReference type="GO" id="GO:0005615">
    <property type="term" value="C:extracellular space"/>
    <property type="evidence" value="ECO:0007669"/>
    <property type="project" value="InterPro"/>
</dbReference>
<dbReference type="CDD" id="cd09272">
    <property type="entry name" value="RNase_HI_RT_Ty1"/>
    <property type="match status" value="1"/>
</dbReference>
<dbReference type="EMBL" id="PKPP01005475">
    <property type="protein sequence ID" value="PWA59979.1"/>
    <property type="molecule type" value="Genomic_DNA"/>
</dbReference>
<evidence type="ECO:0000256" key="2">
    <source>
        <dbReference type="RuleBase" id="RU000411"/>
    </source>
</evidence>
<evidence type="ECO:0000256" key="3">
    <source>
        <dbReference type="SAM" id="Coils"/>
    </source>
</evidence>
<comment type="caution">
    <text evidence="6">The sequence shown here is derived from an EMBL/GenBank/DDBJ whole genome shotgun (WGS) entry which is preliminary data.</text>
</comment>
<feature type="coiled-coil region" evidence="3">
    <location>
        <begin position="855"/>
        <end position="923"/>
    </location>
</feature>
<name>A0A2U1MFE7_ARTAN</name>